<organism evidence="1 2">
    <name type="scientific">Hebeloma cylindrosporum</name>
    <dbReference type="NCBI Taxonomy" id="76867"/>
    <lineage>
        <taxon>Eukaryota</taxon>
        <taxon>Fungi</taxon>
        <taxon>Dikarya</taxon>
        <taxon>Basidiomycota</taxon>
        <taxon>Agaricomycotina</taxon>
        <taxon>Agaricomycetes</taxon>
        <taxon>Agaricomycetidae</taxon>
        <taxon>Agaricales</taxon>
        <taxon>Agaricineae</taxon>
        <taxon>Hymenogastraceae</taxon>
        <taxon>Hebeloma</taxon>
    </lineage>
</organism>
<dbReference type="HOGENOM" id="CLU_2210387_0_0_1"/>
<sequence>MGTLLAELKKRSDIAVREFEALVTDSTTRLSGVRVLVDSKRVITANATSVKTLRDTVGRYKNTTEALAVCLSSPFAEVVAHPECGYKLNRALQINRTKRVIGWYRAY</sequence>
<gene>
    <name evidence="1" type="ORF">M413DRAFT_387263</name>
</gene>
<reference evidence="2" key="2">
    <citation type="submission" date="2015-01" db="EMBL/GenBank/DDBJ databases">
        <title>Evolutionary Origins and Diversification of the Mycorrhizal Mutualists.</title>
        <authorList>
            <consortium name="DOE Joint Genome Institute"/>
            <consortium name="Mycorrhizal Genomics Consortium"/>
            <person name="Kohler A."/>
            <person name="Kuo A."/>
            <person name="Nagy L.G."/>
            <person name="Floudas D."/>
            <person name="Copeland A."/>
            <person name="Barry K.W."/>
            <person name="Cichocki N."/>
            <person name="Veneault-Fourrey C."/>
            <person name="LaButti K."/>
            <person name="Lindquist E.A."/>
            <person name="Lipzen A."/>
            <person name="Lundell T."/>
            <person name="Morin E."/>
            <person name="Murat C."/>
            <person name="Riley R."/>
            <person name="Ohm R."/>
            <person name="Sun H."/>
            <person name="Tunlid A."/>
            <person name="Henrissat B."/>
            <person name="Grigoriev I.V."/>
            <person name="Hibbett D.S."/>
            <person name="Martin F."/>
        </authorList>
    </citation>
    <scope>NUCLEOTIDE SEQUENCE [LARGE SCALE GENOMIC DNA]</scope>
    <source>
        <strain evidence="2">h7</strain>
    </source>
</reference>
<name>A0A0C2YRS1_HEBCY</name>
<dbReference type="AlphaFoldDB" id="A0A0C2YRS1"/>
<protein>
    <submittedName>
        <fullName evidence="1">Uncharacterized protein</fullName>
    </submittedName>
</protein>
<dbReference type="EMBL" id="KN831775">
    <property type="protein sequence ID" value="KIM43717.1"/>
    <property type="molecule type" value="Genomic_DNA"/>
</dbReference>
<accession>A0A0C2YRS1</accession>
<keyword evidence="2" id="KW-1185">Reference proteome</keyword>
<dbReference type="Proteomes" id="UP000053424">
    <property type="component" value="Unassembled WGS sequence"/>
</dbReference>
<reference evidence="1 2" key="1">
    <citation type="submission" date="2014-04" db="EMBL/GenBank/DDBJ databases">
        <authorList>
            <consortium name="DOE Joint Genome Institute"/>
            <person name="Kuo A."/>
            <person name="Gay G."/>
            <person name="Dore J."/>
            <person name="Kohler A."/>
            <person name="Nagy L.G."/>
            <person name="Floudas D."/>
            <person name="Copeland A."/>
            <person name="Barry K.W."/>
            <person name="Cichocki N."/>
            <person name="Veneault-Fourrey C."/>
            <person name="LaButti K."/>
            <person name="Lindquist E.A."/>
            <person name="Lipzen A."/>
            <person name="Lundell T."/>
            <person name="Morin E."/>
            <person name="Murat C."/>
            <person name="Sun H."/>
            <person name="Tunlid A."/>
            <person name="Henrissat B."/>
            <person name="Grigoriev I.V."/>
            <person name="Hibbett D.S."/>
            <person name="Martin F."/>
            <person name="Nordberg H.P."/>
            <person name="Cantor M.N."/>
            <person name="Hua S.X."/>
        </authorList>
    </citation>
    <scope>NUCLEOTIDE SEQUENCE [LARGE SCALE GENOMIC DNA]</scope>
    <source>
        <strain evidence="2">h7</strain>
    </source>
</reference>
<proteinExistence type="predicted"/>
<evidence type="ECO:0000313" key="1">
    <source>
        <dbReference type="EMBL" id="KIM43717.1"/>
    </source>
</evidence>
<evidence type="ECO:0000313" key="2">
    <source>
        <dbReference type="Proteomes" id="UP000053424"/>
    </source>
</evidence>